<keyword evidence="6" id="KW-0862">Zinc</keyword>
<sequence length="437" mass="48631">MLSTKFLPLLSAVVSVLAGPASEIPDPSVACGNALWDNTTASAIPDLHHHYLESRQLRYQPPVLPDAGSKVKVYWSVIYNNNSPDGGNIDDASIHHQIKVLNNDFAPVGLSFELVDIKRTYNPSWFNLNYGDYNTERAMKRTIDINNPAVLKIFSNVSPSRVSWAFLPDLSTPPADLDGVVLHLGSLASQNNPGHTLTHEVGHWSGLYHTFNRGCESGPEAGDKVADTAPHKQGNWQCDQPVYSCGFSQPDPTDNYMNYVYDRCRNRFTPGQIERMRRQLKIFRGITLGQGTAKGDHPQPPPNTGSSLSNYQRPTRHTYQRPTNSGNSYRRPTSYKRPGTSTGSYRPTTGYRPTNNGHHRTTGNTGYRRPSTGYHRPTGNTGYRRPTTYRRPTGNTGNPLGIGGNLGQMKTQANNMLKDVMSQLKKIWSFMASNHLF</sequence>
<feature type="compositionally biased region" description="Polar residues" evidence="9">
    <location>
        <begin position="304"/>
        <end position="313"/>
    </location>
</feature>
<reference evidence="13" key="1">
    <citation type="submission" date="2024-06" db="EMBL/GenBank/DDBJ databases">
        <title>Multi-omics analyses provide insights into the biosynthesis of the anticancer antibiotic pleurotin in Hohenbuehelia grisea.</title>
        <authorList>
            <person name="Weaver J.A."/>
            <person name="Alberti F."/>
        </authorList>
    </citation>
    <scope>NUCLEOTIDE SEQUENCE [LARGE SCALE GENOMIC DNA]</scope>
    <source>
        <strain evidence="13">T-177</strain>
    </source>
</reference>
<dbReference type="CDD" id="cd04275">
    <property type="entry name" value="ZnMc_pappalysin_like"/>
    <property type="match status" value="1"/>
</dbReference>
<keyword evidence="4 10" id="KW-0732">Signal</keyword>
<dbReference type="SUPFAM" id="SSF55486">
    <property type="entry name" value="Metalloproteases ('zincins'), catalytic domain"/>
    <property type="match status" value="1"/>
</dbReference>
<evidence type="ECO:0000256" key="1">
    <source>
        <dbReference type="ARBA" id="ARBA00008721"/>
    </source>
</evidence>
<keyword evidence="2" id="KW-0645">Protease</keyword>
<feature type="signal peptide" evidence="10">
    <location>
        <begin position="1"/>
        <end position="18"/>
    </location>
</feature>
<feature type="domain" description="Peptidase M43 pregnancy-associated plasma-A" evidence="11">
    <location>
        <begin position="167"/>
        <end position="280"/>
    </location>
</feature>
<dbReference type="EMBL" id="JASNQZ010000012">
    <property type="protein sequence ID" value="KAL0949880.1"/>
    <property type="molecule type" value="Genomic_DNA"/>
</dbReference>
<dbReference type="PANTHER" id="PTHR47466">
    <property type="match status" value="1"/>
</dbReference>
<dbReference type="Gene3D" id="3.40.390.10">
    <property type="entry name" value="Collagenase (Catalytic Domain)"/>
    <property type="match status" value="1"/>
</dbReference>
<comment type="caution">
    <text evidence="12">The sequence shown here is derived from an EMBL/GenBank/DDBJ whole genome shotgun (WGS) entry which is preliminary data.</text>
</comment>
<evidence type="ECO:0000313" key="12">
    <source>
        <dbReference type="EMBL" id="KAL0949880.1"/>
    </source>
</evidence>
<dbReference type="InterPro" id="IPR024079">
    <property type="entry name" value="MetalloPept_cat_dom_sf"/>
</dbReference>
<keyword evidence="5" id="KW-0378">Hydrolase</keyword>
<accession>A0ABR3J2L4</accession>
<evidence type="ECO:0000256" key="3">
    <source>
        <dbReference type="ARBA" id="ARBA00022723"/>
    </source>
</evidence>
<feature type="region of interest" description="Disordered" evidence="9">
    <location>
        <begin position="289"/>
        <end position="402"/>
    </location>
</feature>
<keyword evidence="3" id="KW-0479">Metal-binding</keyword>
<gene>
    <name evidence="12" type="ORF">HGRIS_009913</name>
</gene>
<dbReference type="PANTHER" id="PTHR47466:SF1">
    <property type="entry name" value="METALLOPROTEASE MEP1 (AFU_ORTHOLOGUE AFUA_1G07730)-RELATED"/>
    <property type="match status" value="1"/>
</dbReference>
<protein>
    <recommendedName>
        <fullName evidence="11">Peptidase M43 pregnancy-associated plasma-A domain-containing protein</fullName>
    </recommendedName>
</protein>
<dbReference type="Pfam" id="PF05572">
    <property type="entry name" value="Peptidase_M43"/>
    <property type="match status" value="1"/>
</dbReference>
<evidence type="ECO:0000256" key="7">
    <source>
        <dbReference type="ARBA" id="ARBA00023049"/>
    </source>
</evidence>
<keyword evidence="8" id="KW-1015">Disulfide bond</keyword>
<evidence type="ECO:0000256" key="9">
    <source>
        <dbReference type="SAM" id="MobiDB-lite"/>
    </source>
</evidence>
<evidence type="ECO:0000256" key="10">
    <source>
        <dbReference type="SAM" id="SignalP"/>
    </source>
</evidence>
<feature type="compositionally biased region" description="Polar residues" evidence="9">
    <location>
        <begin position="320"/>
        <end position="331"/>
    </location>
</feature>
<evidence type="ECO:0000256" key="8">
    <source>
        <dbReference type="ARBA" id="ARBA00023157"/>
    </source>
</evidence>
<evidence type="ECO:0000256" key="6">
    <source>
        <dbReference type="ARBA" id="ARBA00022833"/>
    </source>
</evidence>
<keyword evidence="7" id="KW-0482">Metalloprotease</keyword>
<evidence type="ECO:0000313" key="13">
    <source>
        <dbReference type="Proteomes" id="UP001556367"/>
    </source>
</evidence>
<feature type="chain" id="PRO_5046695630" description="Peptidase M43 pregnancy-associated plasma-A domain-containing protein" evidence="10">
    <location>
        <begin position="19"/>
        <end position="437"/>
    </location>
</feature>
<evidence type="ECO:0000256" key="5">
    <source>
        <dbReference type="ARBA" id="ARBA00022801"/>
    </source>
</evidence>
<dbReference type="Proteomes" id="UP001556367">
    <property type="component" value="Unassembled WGS sequence"/>
</dbReference>
<dbReference type="InterPro" id="IPR008754">
    <property type="entry name" value="Peptidase_M43"/>
</dbReference>
<feature type="compositionally biased region" description="Polar residues" evidence="9">
    <location>
        <begin position="339"/>
        <end position="353"/>
    </location>
</feature>
<proteinExistence type="inferred from homology"/>
<organism evidence="12 13">
    <name type="scientific">Hohenbuehelia grisea</name>
    <dbReference type="NCBI Taxonomy" id="104357"/>
    <lineage>
        <taxon>Eukaryota</taxon>
        <taxon>Fungi</taxon>
        <taxon>Dikarya</taxon>
        <taxon>Basidiomycota</taxon>
        <taxon>Agaricomycotina</taxon>
        <taxon>Agaricomycetes</taxon>
        <taxon>Agaricomycetidae</taxon>
        <taxon>Agaricales</taxon>
        <taxon>Pleurotineae</taxon>
        <taxon>Pleurotaceae</taxon>
        <taxon>Hohenbuehelia</taxon>
    </lineage>
</organism>
<comment type="similarity">
    <text evidence="1">Belongs to the peptidase M43B family.</text>
</comment>
<evidence type="ECO:0000256" key="4">
    <source>
        <dbReference type="ARBA" id="ARBA00022729"/>
    </source>
</evidence>
<keyword evidence="13" id="KW-1185">Reference proteome</keyword>
<name>A0ABR3J2L4_9AGAR</name>
<evidence type="ECO:0000259" key="11">
    <source>
        <dbReference type="Pfam" id="PF05572"/>
    </source>
</evidence>
<evidence type="ECO:0000256" key="2">
    <source>
        <dbReference type="ARBA" id="ARBA00022670"/>
    </source>
</evidence>
<feature type="compositionally biased region" description="Low complexity" evidence="9">
    <location>
        <begin position="376"/>
        <end position="398"/>
    </location>
</feature>